<dbReference type="AlphaFoldDB" id="A0A8J3ZFL0"/>
<sequence length="159" mass="16965">MGGPYPSVDRNDPFGVVTDSGRAAEATSAVVTVDLPRLAPDVNRVLVAGSLESGTFDSVPDLRVAVLSRAQPVAEFVVEDVEPVTAMVFGELYRRGDVWKFRAVGQGWASGLAGLATDYGISVEDGSSVVSQAESLRHLQQLVTFAFADDLIEQHEVDE</sequence>
<evidence type="ECO:0000313" key="3">
    <source>
        <dbReference type="EMBL" id="GIJ61893.1"/>
    </source>
</evidence>
<dbReference type="Proteomes" id="UP000612585">
    <property type="component" value="Unassembled WGS sequence"/>
</dbReference>
<dbReference type="CDD" id="cd06974">
    <property type="entry name" value="TerD_like"/>
    <property type="match status" value="1"/>
</dbReference>
<gene>
    <name evidence="3" type="ORF">Vau01_094090</name>
</gene>
<dbReference type="InterPro" id="IPR051324">
    <property type="entry name" value="Stress/Tellurium_Resist"/>
</dbReference>
<proteinExistence type="inferred from homology"/>
<feature type="domain" description="TerD" evidence="2">
    <location>
        <begin position="23"/>
        <end position="119"/>
    </location>
</feature>
<comment type="caution">
    <text evidence="3">The sequence shown here is derived from an EMBL/GenBank/DDBJ whole genome shotgun (WGS) entry which is preliminary data.</text>
</comment>
<evidence type="ECO:0000259" key="2">
    <source>
        <dbReference type="Pfam" id="PF02342"/>
    </source>
</evidence>
<dbReference type="Pfam" id="PF02342">
    <property type="entry name" value="TerD"/>
    <property type="match status" value="1"/>
</dbReference>
<organism evidence="3 4">
    <name type="scientific">Virgisporangium aurantiacum</name>
    <dbReference type="NCBI Taxonomy" id="175570"/>
    <lineage>
        <taxon>Bacteria</taxon>
        <taxon>Bacillati</taxon>
        <taxon>Actinomycetota</taxon>
        <taxon>Actinomycetes</taxon>
        <taxon>Micromonosporales</taxon>
        <taxon>Micromonosporaceae</taxon>
        <taxon>Virgisporangium</taxon>
    </lineage>
</organism>
<comment type="similarity">
    <text evidence="1">Belongs to the CAPAB/TerDEXZ family.</text>
</comment>
<dbReference type="EMBL" id="BOPG01000072">
    <property type="protein sequence ID" value="GIJ61893.1"/>
    <property type="molecule type" value="Genomic_DNA"/>
</dbReference>
<dbReference type="PANTHER" id="PTHR32097:SF4">
    <property type="entry name" value="GENERAL STRESS PROTEIN 16U"/>
    <property type="match status" value="1"/>
</dbReference>
<protein>
    <recommendedName>
        <fullName evidence="2">TerD domain-containing protein</fullName>
    </recommendedName>
</protein>
<dbReference type="PANTHER" id="PTHR32097">
    <property type="entry name" value="CAMP-BINDING PROTEIN 1-RELATED"/>
    <property type="match status" value="1"/>
</dbReference>
<dbReference type="InterPro" id="IPR003325">
    <property type="entry name" value="TerD"/>
</dbReference>
<evidence type="ECO:0000313" key="4">
    <source>
        <dbReference type="Proteomes" id="UP000612585"/>
    </source>
</evidence>
<reference evidence="3" key="1">
    <citation type="submission" date="2021-01" db="EMBL/GenBank/DDBJ databases">
        <title>Whole genome shotgun sequence of Virgisporangium aurantiacum NBRC 16421.</title>
        <authorList>
            <person name="Komaki H."/>
            <person name="Tamura T."/>
        </authorList>
    </citation>
    <scope>NUCLEOTIDE SEQUENCE</scope>
    <source>
        <strain evidence="3">NBRC 16421</strain>
    </source>
</reference>
<dbReference type="RefSeq" id="WP_275424028.1">
    <property type="nucleotide sequence ID" value="NZ_BOPG01000072.1"/>
</dbReference>
<keyword evidence="4" id="KW-1185">Reference proteome</keyword>
<accession>A0A8J3ZFL0</accession>
<dbReference type="Gene3D" id="2.60.60.30">
    <property type="entry name" value="sav2460 like domains"/>
    <property type="match status" value="1"/>
</dbReference>
<name>A0A8J3ZFL0_9ACTN</name>
<evidence type="ECO:0000256" key="1">
    <source>
        <dbReference type="ARBA" id="ARBA00008775"/>
    </source>
</evidence>